<organism evidence="2 3">
    <name type="scientific">Flintibacter faecis</name>
    <dbReference type="NCBI Taxonomy" id="2763047"/>
    <lineage>
        <taxon>Bacteria</taxon>
        <taxon>Bacillati</taxon>
        <taxon>Bacillota</taxon>
        <taxon>Clostridia</taxon>
        <taxon>Eubacteriales</taxon>
        <taxon>Flintibacter</taxon>
    </lineage>
</organism>
<keyword evidence="3" id="KW-1185">Reference proteome</keyword>
<dbReference type="InterPro" id="IPR025480">
    <property type="entry name" value="DUF4330"/>
</dbReference>
<sequence length="167" mass="17894">MKEHNQFRLRLNLFDGIVLVLALAAAVFLMWRFTRPAAASGDGVSSASVQYTVCFQRWPAGSAQAIHQGDQLADNIKNYDVGTVVSAQAVPCQSLILDQVNGEYVLADVDGYEDVLVTVESPCTVTDEAVTLGGGYALRVGATMYLRGEGYMASGPVIAMEREGVSK</sequence>
<evidence type="ECO:0000313" key="2">
    <source>
        <dbReference type="EMBL" id="MBC5718054.1"/>
    </source>
</evidence>
<dbReference type="AlphaFoldDB" id="A0A8J6IWJ9"/>
<dbReference type="RefSeq" id="WP_186879171.1">
    <property type="nucleotide sequence ID" value="NZ_JACOPN010000009.1"/>
</dbReference>
<keyword evidence="1" id="KW-0472">Membrane</keyword>
<evidence type="ECO:0000256" key="1">
    <source>
        <dbReference type="SAM" id="Phobius"/>
    </source>
</evidence>
<gene>
    <name evidence="2" type="ORF">H8S55_12135</name>
</gene>
<proteinExistence type="predicted"/>
<evidence type="ECO:0000313" key="3">
    <source>
        <dbReference type="Proteomes" id="UP000602260"/>
    </source>
</evidence>
<name>A0A8J6IWJ9_9FIRM</name>
<comment type="caution">
    <text evidence="2">The sequence shown here is derived from an EMBL/GenBank/DDBJ whole genome shotgun (WGS) entry which is preliminary data.</text>
</comment>
<accession>A0A8J6IWJ9</accession>
<protein>
    <submittedName>
        <fullName evidence="2">DUF4330 domain-containing protein</fullName>
    </submittedName>
</protein>
<dbReference type="EMBL" id="JACOPN010000009">
    <property type="protein sequence ID" value="MBC5718054.1"/>
    <property type="molecule type" value="Genomic_DNA"/>
</dbReference>
<dbReference type="Proteomes" id="UP000602260">
    <property type="component" value="Unassembled WGS sequence"/>
</dbReference>
<dbReference type="Pfam" id="PF14221">
    <property type="entry name" value="DUF4330"/>
    <property type="match status" value="1"/>
</dbReference>
<feature type="transmembrane region" description="Helical" evidence="1">
    <location>
        <begin position="12"/>
        <end position="31"/>
    </location>
</feature>
<keyword evidence="1" id="KW-1133">Transmembrane helix</keyword>
<reference evidence="2" key="1">
    <citation type="submission" date="2020-08" db="EMBL/GenBank/DDBJ databases">
        <title>Genome public.</title>
        <authorList>
            <person name="Liu C."/>
            <person name="Sun Q."/>
        </authorList>
    </citation>
    <scope>NUCLEOTIDE SEQUENCE</scope>
    <source>
        <strain evidence="2">BX5</strain>
    </source>
</reference>
<keyword evidence="1" id="KW-0812">Transmembrane</keyword>